<evidence type="ECO:0000259" key="1">
    <source>
        <dbReference type="PROSITE" id="PS50943"/>
    </source>
</evidence>
<dbReference type="InterPro" id="IPR001387">
    <property type="entry name" value="Cro/C1-type_HTH"/>
</dbReference>
<dbReference type="InterPro" id="IPR010982">
    <property type="entry name" value="Lambda_DNA-bd_dom_sf"/>
</dbReference>
<dbReference type="RefSeq" id="WP_124319936.1">
    <property type="nucleotide sequence ID" value="NZ_CP027753.1"/>
</dbReference>
<dbReference type="CDD" id="cd00093">
    <property type="entry name" value="HTH_XRE"/>
    <property type="match status" value="1"/>
</dbReference>
<reference evidence="2 3" key="1">
    <citation type="submission" date="2018-03" db="EMBL/GenBank/DDBJ databases">
        <title>Diversity of phytobeneficial traits revealed by whole-genome analysis of worldwide-isolated phenazine-producing Pseudomonas spp.</title>
        <authorList>
            <person name="Biessy A."/>
            <person name="Novinscak A."/>
            <person name="Blom J."/>
            <person name="Leger G."/>
            <person name="Thomashow L.S."/>
            <person name="Cazorla F.M."/>
            <person name="Josic D."/>
            <person name="Filion M."/>
        </authorList>
    </citation>
    <scope>NUCLEOTIDE SEQUENCE [LARGE SCALE GENOMIC DNA]</scope>
    <source>
        <strain evidence="2 3">B25</strain>
    </source>
</reference>
<protein>
    <submittedName>
        <fullName evidence="2">Transcriptional regulator, PbsX family</fullName>
    </submittedName>
</protein>
<dbReference type="AlphaFoldDB" id="A0A3G7TMY4"/>
<evidence type="ECO:0000313" key="3">
    <source>
        <dbReference type="Proteomes" id="UP000268048"/>
    </source>
</evidence>
<dbReference type="Proteomes" id="UP000268048">
    <property type="component" value="Chromosome"/>
</dbReference>
<dbReference type="SUPFAM" id="SSF47413">
    <property type="entry name" value="lambda repressor-like DNA-binding domains"/>
    <property type="match status" value="1"/>
</dbReference>
<proteinExistence type="predicted"/>
<dbReference type="Gene3D" id="1.10.260.40">
    <property type="entry name" value="lambda repressor-like DNA-binding domains"/>
    <property type="match status" value="1"/>
</dbReference>
<name>A0A3G7TMY4_9PSED</name>
<sequence>MNLNAAFAQALKKLRTRRGLTQERFALATSTSYMSQLERGLKNPTLEKVEHLAAIMDIHPASLLIQCYLERSSCEDIELLFEKIRFDLAP</sequence>
<dbReference type="Pfam" id="PF01381">
    <property type="entry name" value="HTH_3"/>
    <property type="match status" value="1"/>
</dbReference>
<dbReference type="GO" id="GO:0003677">
    <property type="term" value="F:DNA binding"/>
    <property type="evidence" value="ECO:0007669"/>
    <property type="project" value="InterPro"/>
</dbReference>
<evidence type="ECO:0000313" key="2">
    <source>
        <dbReference type="EMBL" id="AZE47742.1"/>
    </source>
</evidence>
<dbReference type="PROSITE" id="PS50943">
    <property type="entry name" value="HTH_CROC1"/>
    <property type="match status" value="1"/>
</dbReference>
<feature type="domain" description="HTH cro/C1-type" evidence="1">
    <location>
        <begin position="11"/>
        <end position="63"/>
    </location>
</feature>
<accession>A0A3G7TMY4</accession>
<dbReference type="EMBL" id="CP027753">
    <property type="protein sequence ID" value="AZE47742.1"/>
    <property type="molecule type" value="Genomic_DNA"/>
</dbReference>
<dbReference type="SMART" id="SM00530">
    <property type="entry name" value="HTH_XRE"/>
    <property type="match status" value="1"/>
</dbReference>
<organism evidence="2 3">
    <name type="scientific">Pseudomonas chlororaphis</name>
    <dbReference type="NCBI Taxonomy" id="587753"/>
    <lineage>
        <taxon>Bacteria</taxon>
        <taxon>Pseudomonadati</taxon>
        <taxon>Pseudomonadota</taxon>
        <taxon>Gammaproteobacteria</taxon>
        <taxon>Pseudomonadales</taxon>
        <taxon>Pseudomonadaceae</taxon>
        <taxon>Pseudomonas</taxon>
    </lineage>
</organism>
<gene>
    <name evidence="2" type="ORF">C4K04_2058</name>
</gene>